<accession>A0A9X3D1X5</accession>
<evidence type="ECO:0000313" key="4">
    <source>
        <dbReference type="EMBL" id="MCX2963548.1"/>
    </source>
</evidence>
<dbReference type="SUPFAM" id="SSF46689">
    <property type="entry name" value="Homeodomain-like"/>
    <property type="match status" value="1"/>
</dbReference>
<dbReference type="Gene3D" id="1.10.357.10">
    <property type="entry name" value="Tetracycline Repressor, domain 2"/>
    <property type="match status" value="1"/>
</dbReference>
<evidence type="ECO:0000256" key="1">
    <source>
        <dbReference type="ARBA" id="ARBA00023125"/>
    </source>
</evidence>
<proteinExistence type="predicted"/>
<dbReference type="GO" id="GO:0003677">
    <property type="term" value="F:DNA binding"/>
    <property type="evidence" value="ECO:0007669"/>
    <property type="project" value="UniProtKB-UniRule"/>
</dbReference>
<protein>
    <submittedName>
        <fullName evidence="4">Helix-turn-helix domain containing protein</fullName>
    </submittedName>
</protein>
<name>A0A9X3D1X5_9ACTN</name>
<dbReference type="Proteomes" id="UP001143347">
    <property type="component" value="Unassembled WGS sequence"/>
</dbReference>
<feature type="DNA-binding region" description="H-T-H motif" evidence="2">
    <location>
        <begin position="36"/>
        <end position="55"/>
    </location>
</feature>
<dbReference type="InterPro" id="IPR001647">
    <property type="entry name" value="HTH_TetR"/>
</dbReference>
<keyword evidence="5" id="KW-1185">Reference proteome</keyword>
<evidence type="ECO:0000259" key="3">
    <source>
        <dbReference type="PROSITE" id="PS50977"/>
    </source>
</evidence>
<dbReference type="InterPro" id="IPR009057">
    <property type="entry name" value="Homeodomain-like_sf"/>
</dbReference>
<evidence type="ECO:0000256" key="2">
    <source>
        <dbReference type="PROSITE-ProRule" id="PRU00335"/>
    </source>
</evidence>
<comment type="caution">
    <text evidence="4">The sequence shown here is derived from an EMBL/GenBank/DDBJ whole genome shotgun (WGS) entry which is preliminary data.</text>
</comment>
<evidence type="ECO:0000313" key="5">
    <source>
        <dbReference type="Proteomes" id="UP001143347"/>
    </source>
</evidence>
<gene>
    <name evidence="4" type="ORF">OSB52_05510</name>
</gene>
<dbReference type="Pfam" id="PF00440">
    <property type="entry name" value="TetR_N"/>
    <property type="match status" value="1"/>
</dbReference>
<dbReference type="PROSITE" id="PS50977">
    <property type="entry name" value="HTH_TETR_2"/>
    <property type="match status" value="1"/>
</dbReference>
<organism evidence="4 5">
    <name type="scientific">Gordonia aquimaris</name>
    <dbReference type="NCBI Taxonomy" id="2984863"/>
    <lineage>
        <taxon>Bacteria</taxon>
        <taxon>Bacillati</taxon>
        <taxon>Actinomycetota</taxon>
        <taxon>Actinomycetes</taxon>
        <taxon>Mycobacteriales</taxon>
        <taxon>Gordoniaceae</taxon>
        <taxon>Gordonia</taxon>
    </lineage>
</organism>
<keyword evidence="1 2" id="KW-0238">DNA-binding</keyword>
<dbReference type="AlphaFoldDB" id="A0A9X3D1X5"/>
<dbReference type="RefSeq" id="WP_266060612.1">
    <property type="nucleotide sequence ID" value="NZ_JAPKFM010000004.1"/>
</dbReference>
<reference evidence="4" key="1">
    <citation type="submission" date="2022-10" db="EMBL/GenBank/DDBJ databases">
        <title>WGS of marine actinomycetes from Thailand.</title>
        <authorList>
            <person name="Thawai C."/>
        </authorList>
    </citation>
    <scope>NUCLEOTIDE SEQUENCE</scope>
    <source>
        <strain evidence="4">SW21</strain>
    </source>
</reference>
<sequence>MAGDWLVSGDRNQAARDRLYALSTEMIGRDGLDRFDLNDLARRAHCSRATVYRHVGGKRQLLEAVWAFSSTAVVAEVEKSVAGLEGRERALLAITVAVRAIRADPVIRQFVESRRVYAAADTVIHSPTIIATAAELMGLDAADGVQVRFAIRSILSIVTLPPRDPTEERVLIEVLVCAIHPE</sequence>
<feature type="domain" description="HTH tetR-type" evidence="3">
    <location>
        <begin position="13"/>
        <end position="73"/>
    </location>
</feature>
<dbReference type="EMBL" id="JAPKFM010000004">
    <property type="protein sequence ID" value="MCX2963548.1"/>
    <property type="molecule type" value="Genomic_DNA"/>
</dbReference>